<comment type="caution">
    <text evidence="1">The sequence shown here is derived from an EMBL/GenBank/DDBJ whole genome shotgun (WGS) entry which is preliminary data.</text>
</comment>
<dbReference type="RefSeq" id="WP_243115097.1">
    <property type="nucleotide sequence ID" value="NZ_SMAL01000005.1"/>
</dbReference>
<reference evidence="1 2" key="1">
    <citation type="submission" date="2019-03" db="EMBL/GenBank/DDBJ databases">
        <title>Genomic Encyclopedia of Type Strains, Phase IV (KMG-IV): sequencing the most valuable type-strain genomes for metagenomic binning, comparative biology and taxonomic classification.</title>
        <authorList>
            <person name="Goeker M."/>
        </authorList>
    </citation>
    <scope>NUCLEOTIDE SEQUENCE [LARGE SCALE GENOMIC DNA]</scope>
    <source>
        <strain evidence="1 2">DSM 24629</strain>
    </source>
</reference>
<name>A0A4R3MKS4_9FIRM</name>
<dbReference type="EMBL" id="SMAL01000005">
    <property type="protein sequence ID" value="TCT14546.1"/>
    <property type="molecule type" value="Genomic_DNA"/>
</dbReference>
<dbReference type="AlphaFoldDB" id="A0A4R3MKS4"/>
<accession>A0A4R3MKS4</accession>
<evidence type="ECO:0000313" key="2">
    <source>
        <dbReference type="Proteomes" id="UP000294902"/>
    </source>
</evidence>
<proteinExistence type="predicted"/>
<sequence length="96" mass="11138">MKSVVGNDNADLYKSYIIFSERCTLKNIKVTSKNVKVIKRNSLLKHIKKDLLESLKVLNEEQIDGIYEKLGKYCLADDKLKQAHINEIKLKKVNKF</sequence>
<dbReference type="Proteomes" id="UP000294902">
    <property type="component" value="Unassembled WGS sequence"/>
</dbReference>
<protein>
    <submittedName>
        <fullName evidence="1">Uncharacterized protein</fullName>
    </submittedName>
</protein>
<evidence type="ECO:0000313" key="1">
    <source>
        <dbReference type="EMBL" id="TCT14546.1"/>
    </source>
</evidence>
<keyword evidence="2" id="KW-1185">Reference proteome</keyword>
<organism evidence="1 2">
    <name type="scientific">Natranaerovirga pectinivora</name>
    <dbReference type="NCBI Taxonomy" id="682400"/>
    <lineage>
        <taxon>Bacteria</taxon>
        <taxon>Bacillati</taxon>
        <taxon>Bacillota</taxon>
        <taxon>Clostridia</taxon>
        <taxon>Lachnospirales</taxon>
        <taxon>Natranaerovirgaceae</taxon>
        <taxon>Natranaerovirga</taxon>
    </lineage>
</organism>
<gene>
    <name evidence="1" type="ORF">EDC18_10527</name>
</gene>